<dbReference type="Gene3D" id="3.90.550.10">
    <property type="entry name" value="Spore Coat Polysaccharide Biosynthesis Protein SpsA, Chain A"/>
    <property type="match status" value="1"/>
</dbReference>
<evidence type="ECO:0000256" key="8">
    <source>
        <dbReference type="ARBA" id="ARBA00022737"/>
    </source>
</evidence>
<keyword evidence="8" id="KW-0677">Repeat</keyword>
<evidence type="ECO:0000256" key="17">
    <source>
        <dbReference type="ARBA" id="ARBA00049628"/>
    </source>
</evidence>
<evidence type="ECO:0000256" key="10">
    <source>
        <dbReference type="ARBA" id="ARBA00022960"/>
    </source>
</evidence>
<dbReference type="GO" id="GO:0019134">
    <property type="term" value="F:glucosamine-1-phosphate N-acetyltransferase activity"/>
    <property type="evidence" value="ECO:0007669"/>
    <property type="project" value="UniProtKB-EC"/>
</dbReference>
<comment type="cofactor">
    <cofactor evidence="1">
        <name>Mg(2+)</name>
        <dbReference type="ChEBI" id="CHEBI:18420"/>
    </cofactor>
</comment>
<evidence type="ECO:0000256" key="7">
    <source>
        <dbReference type="ARBA" id="ARBA00022723"/>
    </source>
</evidence>
<dbReference type="EMBL" id="CP134050">
    <property type="protein sequence ID" value="WNC16210.1"/>
    <property type="molecule type" value="Genomic_DNA"/>
</dbReference>
<keyword evidence="14" id="KW-0961">Cell wall biogenesis/degradation</keyword>
<comment type="catalytic activity">
    <reaction evidence="15">
        <text>alpha-D-glucosamine 1-phosphate + acetyl-CoA = N-acetyl-alpha-D-glucosamine 1-phosphate + CoA + H(+)</text>
        <dbReference type="Rhea" id="RHEA:13725"/>
        <dbReference type="ChEBI" id="CHEBI:15378"/>
        <dbReference type="ChEBI" id="CHEBI:57287"/>
        <dbReference type="ChEBI" id="CHEBI:57288"/>
        <dbReference type="ChEBI" id="CHEBI:57776"/>
        <dbReference type="ChEBI" id="CHEBI:58516"/>
        <dbReference type="EC" id="2.3.1.157"/>
    </reaction>
</comment>
<keyword evidence="9" id="KW-0460">Magnesium</keyword>
<dbReference type="SUPFAM" id="SSF53448">
    <property type="entry name" value="Nucleotide-diphospho-sugar transferases"/>
    <property type="match status" value="1"/>
</dbReference>
<dbReference type="Pfam" id="PF00483">
    <property type="entry name" value="NTP_transferase"/>
    <property type="match status" value="1"/>
</dbReference>
<protein>
    <submittedName>
        <fullName evidence="19">Bifunctional UDP-N-acetylglucosamine diphosphorylase/glucosamine-1-phosphate N-acetyltransferase GlmU</fullName>
        <ecNumber evidence="19">2.3.1.157</ecNumber>
        <ecNumber evidence="19">2.7.7.23</ecNumber>
    </submittedName>
</protein>
<keyword evidence="6 19" id="KW-0548">Nucleotidyltransferase</keyword>
<evidence type="ECO:0000256" key="14">
    <source>
        <dbReference type="ARBA" id="ARBA00023316"/>
    </source>
</evidence>
<keyword evidence="13 19" id="KW-0012">Acyltransferase</keyword>
<evidence type="ECO:0000256" key="2">
    <source>
        <dbReference type="ARBA" id="ARBA00005166"/>
    </source>
</evidence>
<keyword evidence="10" id="KW-0133">Cell shape</keyword>
<keyword evidence="7" id="KW-0479">Metal-binding</keyword>
<evidence type="ECO:0000259" key="18">
    <source>
        <dbReference type="Pfam" id="PF00483"/>
    </source>
</evidence>
<dbReference type="GO" id="GO:0003977">
    <property type="term" value="F:UDP-N-acetylglucosamine diphosphorylase activity"/>
    <property type="evidence" value="ECO:0007669"/>
    <property type="project" value="UniProtKB-EC"/>
</dbReference>
<evidence type="ECO:0000313" key="19">
    <source>
        <dbReference type="EMBL" id="WNC16210.1"/>
    </source>
</evidence>
<evidence type="ECO:0000256" key="15">
    <source>
        <dbReference type="ARBA" id="ARBA00048247"/>
    </source>
</evidence>
<gene>
    <name evidence="19" type="primary">glmU</name>
    <name evidence="19" type="ORF">RGB73_07800</name>
</gene>
<dbReference type="RefSeq" id="WP_310770656.1">
    <property type="nucleotide sequence ID" value="NZ_CP134050.1"/>
</dbReference>
<evidence type="ECO:0000256" key="4">
    <source>
        <dbReference type="ARBA" id="ARBA00022490"/>
    </source>
</evidence>
<dbReference type="InterPro" id="IPR011004">
    <property type="entry name" value="Trimer_LpxA-like_sf"/>
</dbReference>
<evidence type="ECO:0000256" key="3">
    <source>
        <dbReference type="ARBA" id="ARBA00005208"/>
    </source>
</evidence>
<dbReference type="NCBIfam" id="TIGR01173">
    <property type="entry name" value="glmU"/>
    <property type="match status" value="1"/>
</dbReference>
<dbReference type="Proteomes" id="UP001256827">
    <property type="component" value="Chromosome"/>
</dbReference>
<keyword evidence="5 19" id="KW-0808">Transferase</keyword>
<organism evidence="19 20">
    <name type="scientific">Brevibacillus brevis</name>
    <name type="common">Bacillus brevis</name>
    <dbReference type="NCBI Taxonomy" id="1393"/>
    <lineage>
        <taxon>Bacteria</taxon>
        <taxon>Bacillati</taxon>
        <taxon>Bacillota</taxon>
        <taxon>Bacilli</taxon>
        <taxon>Bacillales</taxon>
        <taxon>Paenibacillaceae</taxon>
        <taxon>Brevibacillus</taxon>
    </lineage>
</organism>
<keyword evidence="12" id="KW-0511">Multifunctional enzyme</keyword>
<evidence type="ECO:0000256" key="13">
    <source>
        <dbReference type="ARBA" id="ARBA00023315"/>
    </source>
</evidence>
<proteinExistence type="predicted"/>
<dbReference type="EC" id="2.3.1.157" evidence="19"/>
<comment type="pathway">
    <text evidence="3">Nucleotide-sugar biosynthesis; UDP-N-acetyl-alpha-D-glucosamine biosynthesis; UDP-N-acetyl-alpha-D-glucosamine from N-acetyl-alpha-D-glucosamine 1-phosphate: step 1/1.</text>
</comment>
<comment type="pathway">
    <text evidence="2">Nucleotide-sugar biosynthesis; UDP-N-acetyl-alpha-D-glucosamine biosynthesis; N-acetyl-alpha-D-glucosamine 1-phosphate from alpha-D-glucosamine 6-phosphate (route II): step 2/2.</text>
</comment>
<evidence type="ECO:0000256" key="1">
    <source>
        <dbReference type="ARBA" id="ARBA00001946"/>
    </source>
</evidence>
<accession>A0ABY9T7Z0</accession>
<keyword evidence="11" id="KW-0573">Peptidoglycan synthesis</keyword>
<dbReference type="EC" id="2.7.7.23" evidence="19"/>
<dbReference type="InterPro" id="IPR005882">
    <property type="entry name" value="Bifunctional_GlmU"/>
</dbReference>
<dbReference type="InterPro" id="IPR050065">
    <property type="entry name" value="GlmU-like"/>
</dbReference>
<feature type="domain" description="Nucleotidyl transferase" evidence="18">
    <location>
        <begin position="5"/>
        <end position="209"/>
    </location>
</feature>
<keyword evidence="20" id="KW-1185">Reference proteome</keyword>
<comment type="catalytic activity">
    <reaction evidence="16">
        <text>N-acetyl-alpha-D-glucosamine 1-phosphate + UTP + H(+) = UDP-N-acetyl-alpha-D-glucosamine + diphosphate</text>
        <dbReference type="Rhea" id="RHEA:13509"/>
        <dbReference type="ChEBI" id="CHEBI:15378"/>
        <dbReference type="ChEBI" id="CHEBI:33019"/>
        <dbReference type="ChEBI" id="CHEBI:46398"/>
        <dbReference type="ChEBI" id="CHEBI:57705"/>
        <dbReference type="ChEBI" id="CHEBI:57776"/>
        <dbReference type="EC" id="2.7.7.23"/>
    </reaction>
</comment>
<comment type="function">
    <text evidence="17">Catalyzes the last two sequential reactions in the de novo biosynthetic pathway for UDP-N-acetylglucosamine (UDP-GlcNAc). The C-terminal domain catalyzes the transfer of acetyl group from acetyl coenzyme A to glucosamine-1-phosphate (GlcN-1-P) to produce N-acetylglucosamine-1-phosphate (GlcNAc-1-P), which is converted into UDP-GlcNAc by the transfer of uridine 5-monophosphate (from uridine 5-triphosphate), a reaction catalyzed by the N-terminal domain.</text>
</comment>
<sequence>MNIYAVILAAGKGTRMKSRLYKVMHPVCGKTMIEHVVDAVEELSPHQLFVVVGHGAEAVTLKLGDRVRYARQDEQLGTAHAVWMCQDVLGDREGVTLVLNGDTPLVQGETLRQLLAYHREREAAATVLTAIVDDPTGYGRIVRDENGNVRRIVEEKDATLGQKKVCEISTGIFCFDNRKLFEAIPLVSNENAQGEYYLPDVLAILQEQGCLISAYAADNPDEGAGVNDRIQLAQLEQKMRKRINERHMKNGVTIIDPASTYIDADVAIGTDTVIYPGSYLSGHTRIGEGCAIGPHAHVLGSVIENRVQVSSSTVVGSRIPEGAIVGPYAYIGGEGDQTSPQAVSRQWLGDTLSPDAALTGGRC</sequence>
<evidence type="ECO:0000256" key="16">
    <source>
        <dbReference type="ARBA" id="ARBA00048493"/>
    </source>
</evidence>
<keyword evidence="4" id="KW-0963">Cytoplasm</keyword>
<reference evidence="19 20" key="1">
    <citation type="submission" date="2023-09" db="EMBL/GenBank/DDBJ databases">
        <title>Complete Genome and Methylome dissection of Bacillus brevis NEB573 original source of BbsI restriction endonuclease.</title>
        <authorList>
            <person name="Fomenkov A."/>
            <person name="Roberts R.D."/>
        </authorList>
    </citation>
    <scope>NUCLEOTIDE SEQUENCE [LARGE SCALE GENOMIC DNA]</scope>
    <source>
        <strain evidence="19 20">NEB573</strain>
    </source>
</reference>
<evidence type="ECO:0000256" key="12">
    <source>
        <dbReference type="ARBA" id="ARBA00023268"/>
    </source>
</evidence>
<dbReference type="InterPro" id="IPR029044">
    <property type="entry name" value="Nucleotide-diphossugar_trans"/>
</dbReference>
<dbReference type="Gene3D" id="2.160.10.10">
    <property type="entry name" value="Hexapeptide repeat proteins"/>
    <property type="match status" value="1"/>
</dbReference>
<dbReference type="PANTHER" id="PTHR43584:SF3">
    <property type="entry name" value="BIFUNCTIONAL PROTEIN GLMU"/>
    <property type="match status" value="1"/>
</dbReference>
<evidence type="ECO:0000256" key="6">
    <source>
        <dbReference type="ARBA" id="ARBA00022695"/>
    </source>
</evidence>
<dbReference type="CDD" id="cd02540">
    <property type="entry name" value="GT2_GlmU_N_bac"/>
    <property type="match status" value="1"/>
</dbReference>
<evidence type="ECO:0000313" key="20">
    <source>
        <dbReference type="Proteomes" id="UP001256827"/>
    </source>
</evidence>
<evidence type="ECO:0000256" key="5">
    <source>
        <dbReference type="ARBA" id="ARBA00022679"/>
    </source>
</evidence>
<evidence type="ECO:0000256" key="9">
    <source>
        <dbReference type="ARBA" id="ARBA00022842"/>
    </source>
</evidence>
<dbReference type="PANTHER" id="PTHR43584">
    <property type="entry name" value="NUCLEOTIDYL TRANSFERASE"/>
    <property type="match status" value="1"/>
</dbReference>
<name>A0ABY9T7Z0_BREBE</name>
<evidence type="ECO:0000256" key="11">
    <source>
        <dbReference type="ARBA" id="ARBA00022984"/>
    </source>
</evidence>
<dbReference type="InterPro" id="IPR005835">
    <property type="entry name" value="NTP_transferase_dom"/>
</dbReference>
<dbReference type="SUPFAM" id="SSF51161">
    <property type="entry name" value="Trimeric LpxA-like enzymes"/>
    <property type="match status" value="1"/>
</dbReference>